<sequence>MEIFGDLRYEYVDRNIRTEDDKDIEPALVIRKKVRAALDVVMTSSVSICSCAPESFKHQLWHSCCLAGNRRQSYEEVGLWRRSLMRMRFENEETCLDQSCQGLAGTTLSCMKCDKPTMEIFGDLRYEYVDRNIRTEDDKDIEPALVIRKKVRAALDVVMTSSVSICSCAPESFKHQLWHSCCLAGNRRQSYEEVG</sequence>
<dbReference type="EMBL" id="JANPWB010000011">
    <property type="protein sequence ID" value="KAJ1131222.1"/>
    <property type="molecule type" value="Genomic_DNA"/>
</dbReference>
<accession>A0AAV7PVK9</accession>
<evidence type="ECO:0000313" key="2">
    <source>
        <dbReference type="Proteomes" id="UP001066276"/>
    </source>
</evidence>
<protein>
    <submittedName>
        <fullName evidence="1">Uncharacterized protein</fullName>
    </submittedName>
</protein>
<proteinExistence type="predicted"/>
<keyword evidence="2" id="KW-1185">Reference proteome</keyword>
<evidence type="ECO:0000313" key="1">
    <source>
        <dbReference type="EMBL" id="KAJ1131222.1"/>
    </source>
</evidence>
<reference evidence="1" key="1">
    <citation type="journal article" date="2022" name="bioRxiv">
        <title>Sequencing and chromosome-scale assembly of the giantPleurodeles waltlgenome.</title>
        <authorList>
            <person name="Brown T."/>
            <person name="Elewa A."/>
            <person name="Iarovenko S."/>
            <person name="Subramanian E."/>
            <person name="Araus A.J."/>
            <person name="Petzold A."/>
            <person name="Susuki M."/>
            <person name="Suzuki K.-i.T."/>
            <person name="Hayashi T."/>
            <person name="Toyoda A."/>
            <person name="Oliveira C."/>
            <person name="Osipova E."/>
            <person name="Leigh N.D."/>
            <person name="Simon A."/>
            <person name="Yun M.H."/>
        </authorList>
    </citation>
    <scope>NUCLEOTIDE SEQUENCE</scope>
    <source>
        <strain evidence="1">20211129_DDA</strain>
        <tissue evidence="1">Liver</tissue>
    </source>
</reference>
<comment type="caution">
    <text evidence="1">The sequence shown here is derived from an EMBL/GenBank/DDBJ whole genome shotgun (WGS) entry which is preliminary data.</text>
</comment>
<dbReference type="Proteomes" id="UP001066276">
    <property type="component" value="Chromosome 7"/>
</dbReference>
<name>A0AAV7PVK9_PLEWA</name>
<dbReference type="AlphaFoldDB" id="A0AAV7PVK9"/>
<gene>
    <name evidence="1" type="ORF">NDU88_009561</name>
</gene>
<organism evidence="1 2">
    <name type="scientific">Pleurodeles waltl</name>
    <name type="common">Iberian ribbed newt</name>
    <dbReference type="NCBI Taxonomy" id="8319"/>
    <lineage>
        <taxon>Eukaryota</taxon>
        <taxon>Metazoa</taxon>
        <taxon>Chordata</taxon>
        <taxon>Craniata</taxon>
        <taxon>Vertebrata</taxon>
        <taxon>Euteleostomi</taxon>
        <taxon>Amphibia</taxon>
        <taxon>Batrachia</taxon>
        <taxon>Caudata</taxon>
        <taxon>Salamandroidea</taxon>
        <taxon>Salamandridae</taxon>
        <taxon>Pleurodelinae</taxon>
        <taxon>Pleurodeles</taxon>
    </lineage>
</organism>